<dbReference type="Proteomes" id="UP000002009">
    <property type="component" value="Chromosome 12"/>
</dbReference>
<dbReference type="PANTHER" id="PTHR35757">
    <property type="entry name" value="THERMOSOME SUBUNIT GAMMA"/>
    <property type="match status" value="1"/>
</dbReference>
<feature type="region of interest" description="Disordered" evidence="1">
    <location>
        <begin position="184"/>
        <end position="213"/>
    </location>
</feature>
<dbReference type="EMBL" id="CP001577">
    <property type="protein sequence ID" value="ACO70625.1"/>
    <property type="molecule type" value="Genomic_DNA"/>
</dbReference>
<organism evidence="2 3">
    <name type="scientific">Micromonas commoda (strain RCC299 / NOUM17 / CCMP2709)</name>
    <name type="common">Picoplanktonic green alga</name>
    <dbReference type="NCBI Taxonomy" id="296587"/>
    <lineage>
        <taxon>Eukaryota</taxon>
        <taxon>Viridiplantae</taxon>
        <taxon>Chlorophyta</taxon>
        <taxon>Mamiellophyceae</taxon>
        <taxon>Mamiellales</taxon>
        <taxon>Mamiellaceae</taxon>
        <taxon>Micromonas</taxon>
    </lineage>
</organism>
<accession>C1FJM4</accession>
<reference evidence="2 3" key="1">
    <citation type="journal article" date="2009" name="Science">
        <title>Green evolution and dynamic adaptations revealed by genomes of the marine picoeukaryotes Micromonas.</title>
        <authorList>
            <person name="Worden A.Z."/>
            <person name="Lee J.H."/>
            <person name="Mock T."/>
            <person name="Rouze P."/>
            <person name="Simmons M.P."/>
            <person name="Aerts A.L."/>
            <person name="Allen A.E."/>
            <person name="Cuvelier M.L."/>
            <person name="Derelle E."/>
            <person name="Everett M.V."/>
            <person name="Foulon E."/>
            <person name="Grimwood J."/>
            <person name="Gundlach H."/>
            <person name="Henrissat B."/>
            <person name="Napoli C."/>
            <person name="McDonald S.M."/>
            <person name="Parker M.S."/>
            <person name="Rombauts S."/>
            <person name="Salamov A."/>
            <person name="Von Dassow P."/>
            <person name="Badger J.H."/>
            <person name="Coutinho P.M."/>
            <person name="Demir E."/>
            <person name="Dubchak I."/>
            <person name="Gentemann C."/>
            <person name="Eikrem W."/>
            <person name="Gready J.E."/>
            <person name="John U."/>
            <person name="Lanier W."/>
            <person name="Lindquist E.A."/>
            <person name="Lucas S."/>
            <person name="Mayer K.F."/>
            <person name="Moreau H."/>
            <person name="Not F."/>
            <person name="Otillar R."/>
            <person name="Panaud O."/>
            <person name="Pangilinan J."/>
            <person name="Paulsen I."/>
            <person name="Piegu B."/>
            <person name="Poliakov A."/>
            <person name="Robbens S."/>
            <person name="Schmutz J."/>
            <person name="Toulza E."/>
            <person name="Wyss T."/>
            <person name="Zelensky A."/>
            <person name="Zhou K."/>
            <person name="Armbrust E.V."/>
            <person name="Bhattacharya D."/>
            <person name="Goodenough U.W."/>
            <person name="Van de Peer Y."/>
            <person name="Grigoriev I.V."/>
        </authorList>
    </citation>
    <scope>NUCLEOTIDE SEQUENCE [LARGE SCALE GENOMIC DNA]</scope>
    <source>
        <strain evidence="3">RCC299 / NOUM17</strain>
    </source>
</reference>
<feature type="compositionally biased region" description="Basic and acidic residues" evidence="1">
    <location>
        <begin position="43"/>
        <end position="67"/>
    </location>
</feature>
<dbReference type="OrthoDB" id="45571at2759"/>
<dbReference type="AlphaFoldDB" id="C1FJM4"/>
<sequence>MHASVALRRGCAPAPGRRATAGRRHHPRPIPPTAVVDDEDRWTEEVARDEQPEISWAEERRLRRMSERASSTTKSSGKPAPPGGPFSGGAPRLARASRPAPIKEYLRLVELGDGAWELQSATAVFRRNARFDPTTGECVAPAQEVALAATVHVGDPTYYQGLQEECDADYDAVLFELITGEENLREGRAPESTRGGARHGGDEDEDDHNRDRRDPFLPQLAVALAPTPDARRLADTHFLVPQLDALDLCGDNWYVADMPKQELARLQAEAGEAMMATSSRSVPGPSVPTTSPALEALVVTAKGRAGGGPLRQATRLVCWLVPCPEAHLLLLDWVWGGGRPAPVLGALLDSLAGGNIIAARRLAFAQMIVSAQAKGAVGGGADVPVLVERRNDVATECLAKALDAPGVSRVSLLYGGLHMPGLTRRLTEQLGLEPSTQRWRAVWRVEPPGANNAVRWAALPLLLFLDGTDWAATITDAAAAADAGALGAAAAMGALYVVRHGAVYYSLGKWVLEWNRQLFDGSDGVNS</sequence>
<evidence type="ECO:0000256" key="1">
    <source>
        <dbReference type="SAM" id="MobiDB-lite"/>
    </source>
</evidence>
<name>C1FJM4_MICCC</name>
<dbReference type="GeneID" id="8248000"/>
<dbReference type="FunCoup" id="C1FJM4">
    <property type="interactions" value="321"/>
</dbReference>
<feature type="compositionally biased region" description="Low complexity" evidence="1">
    <location>
        <begin position="8"/>
        <end position="19"/>
    </location>
</feature>
<feature type="region of interest" description="Disordered" evidence="1">
    <location>
        <begin position="1"/>
        <end position="95"/>
    </location>
</feature>
<keyword evidence="3" id="KW-1185">Reference proteome</keyword>
<dbReference type="eggNOG" id="ENOG502QQBM">
    <property type="taxonomic scope" value="Eukaryota"/>
</dbReference>
<dbReference type="RefSeq" id="XP_002509367.1">
    <property type="nucleotide sequence ID" value="XM_002509321.1"/>
</dbReference>
<evidence type="ECO:0000313" key="3">
    <source>
        <dbReference type="Proteomes" id="UP000002009"/>
    </source>
</evidence>
<dbReference type="PANTHER" id="PTHR35757:SF1">
    <property type="entry name" value="THERMOSOME SUBUNIT GAMMA"/>
    <property type="match status" value="1"/>
</dbReference>
<dbReference type="KEGG" id="mis:MICPUN_62936"/>
<evidence type="ECO:0000313" key="2">
    <source>
        <dbReference type="EMBL" id="ACO70625.1"/>
    </source>
</evidence>
<proteinExistence type="predicted"/>
<gene>
    <name evidence="2" type="ORF">MICPUN_62936</name>
</gene>
<dbReference type="InParanoid" id="C1FJM4"/>
<protein>
    <submittedName>
        <fullName evidence="2">Uncharacterized protein</fullName>
    </submittedName>
</protein>
<dbReference type="OMA" id="YEKRLPW"/>